<accession>A0ABQ5S9S6</accession>
<proteinExistence type="predicted"/>
<gene>
    <name evidence="2" type="ORF">VaNZ11_010551</name>
</gene>
<keyword evidence="3" id="KW-1185">Reference proteome</keyword>
<dbReference type="EMBL" id="BSDZ01000035">
    <property type="protein sequence ID" value="GLI66625.1"/>
    <property type="molecule type" value="Genomic_DNA"/>
</dbReference>
<feature type="compositionally biased region" description="Low complexity" evidence="1">
    <location>
        <begin position="31"/>
        <end position="45"/>
    </location>
</feature>
<feature type="non-terminal residue" evidence="2">
    <location>
        <position position="1"/>
    </location>
</feature>
<evidence type="ECO:0000256" key="1">
    <source>
        <dbReference type="SAM" id="MobiDB-lite"/>
    </source>
</evidence>
<feature type="non-terminal residue" evidence="2">
    <location>
        <position position="211"/>
    </location>
</feature>
<feature type="compositionally biased region" description="Gly residues" evidence="1">
    <location>
        <begin position="201"/>
        <end position="211"/>
    </location>
</feature>
<feature type="compositionally biased region" description="Low complexity" evidence="1">
    <location>
        <begin position="90"/>
        <end position="103"/>
    </location>
</feature>
<organism evidence="2 3">
    <name type="scientific">Volvox africanus</name>
    <dbReference type="NCBI Taxonomy" id="51714"/>
    <lineage>
        <taxon>Eukaryota</taxon>
        <taxon>Viridiplantae</taxon>
        <taxon>Chlorophyta</taxon>
        <taxon>core chlorophytes</taxon>
        <taxon>Chlorophyceae</taxon>
        <taxon>CS clade</taxon>
        <taxon>Chlamydomonadales</taxon>
        <taxon>Volvocaceae</taxon>
        <taxon>Volvox</taxon>
    </lineage>
</organism>
<comment type="caution">
    <text evidence="2">The sequence shown here is derived from an EMBL/GenBank/DDBJ whole genome shotgun (WGS) entry which is preliminary data.</text>
</comment>
<evidence type="ECO:0000313" key="2">
    <source>
        <dbReference type="EMBL" id="GLI66625.1"/>
    </source>
</evidence>
<name>A0ABQ5S9S6_9CHLO</name>
<evidence type="ECO:0000313" key="3">
    <source>
        <dbReference type="Proteomes" id="UP001165090"/>
    </source>
</evidence>
<protein>
    <submittedName>
        <fullName evidence="2">Uncharacterized protein</fullName>
    </submittedName>
</protein>
<dbReference type="Proteomes" id="UP001165090">
    <property type="component" value="Unassembled WGS sequence"/>
</dbReference>
<sequence length="211" mass="20076">GDACSLEHVLWELGYEALTALMQAVDMLEAAADSGGSNAPSSAGSPGKGSPPGLTPTTALRPGGPPAIPPPRAAAEDPRVAINRGEAGTSALRSRASAPSRVAAPHLCGQHSAAGDGGLAAAAAAAAQVAPDAMADTPADSGSLITRPHSAFPAAAAASGGSASGQAGSSAFALAARSTIAVAGNPERPTTRSRSAASEGGPSGVSNGSGR</sequence>
<feature type="region of interest" description="Disordered" evidence="1">
    <location>
        <begin position="31"/>
        <end position="103"/>
    </location>
</feature>
<reference evidence="2 3" key="1">
    <citation type="journal article" date="2023" name="IScience">
        <title>Expanded male sex-determining region conserved during the evolution of homothallism in the green alga Volvox.</title>
        <authorList>
            <person name="Yamamoto K."/>
            <person name="Matsuzaki R."/>
            <person name="Mahakham W."/>
            <person name="Heman W."/>
            <person name="Sekimoto H."/>
            <person name="Kawachi M."/>
            <person name="Minakuchi Y."/>
            <person name="Toyoda A."/>
            <person name="Nozaki H."/>
        </authorList>
    </citation>
    <scope>NUCLEOTIDE SEQUENCE [LARGE SCALE GENOMIC DNA]</scope>
    <source>
        <strain evidence="2 3">NIES-4468</strain>
    </source>
</reference>
<feature type="region of interest" description="Disordered" evidence="1">
    <location>
        <begin position="181"/>
        <end position="211"/>
    </location>
</feature>
<feature type="compositionally biased region" description="Pro residues" evidence="1">
    <location>
        <begin position="63"/>
        <end position="72"/>
    </location>
</feature>